<evidence type="ECO:0000256" key="2">
    <source>
        <dbReference type="ARBA" id="ARBA00023242"/>
    </source>
</evidence>
<feature type="region of interest" description="Disordered" evidence="3">
    <location>
        <begin position="72"/>
        <end position="95"/>
    </location>
</feature>
<evidence type="ECO:0000313" key="5">
    <source>
        <dbReference type="EMBL" id="KAJ2897134.1"/>
    </source>
</evidence>
<dbReference type="SMART" id="SM00066">
    <property type="entry name" value="GAL4"/>
    <property type="match status" value="1"/>
</dbReference>
<feature type="region of interest" description="Disordered" evidence="3">
    <location>
        <begin position="1"/>
        <end position="32"/>
    </location>
</feature>
<dbReference type="GO" id="GO:0008270">
    <property type="term" value="F:zinc ion binding"/>
    <property type="evidence" value="ECO:0007669"/>
    <property type="project" value="InterPro"/>
</dbReference>
<feature type="region of interest" description="Disordered" evidence="3">
    <location>
        <begin position="220"/>
        <end position="252"/>
    </location>
</feature>
<dbReference type="GO" id="GO:0005634">
    <property type="term" value="C:nucleus"/>
    <property type="evidence" value="ECO:0007669"/>
    <property type="project" value="UniProtKB-SubCell"/>
</dbReference>
<dbReference type="GO" id="GO:0045944">
    <property type="term" value="P:positive regulation of transcription by RNA polymerase II"/>
    <property type="evidence" value="ECO:0007669"/>
    <property type="project" value="TreeGrafter"/>
</dbReference>
<evidence type="ECO:0000313" key="6">
    <source>
        <dbReference type="Proteomes" id="UP001201980"/>
    </source>
</evidence>
<sequence>MEDDGRTISSGDETHTPTPTPTTLKQKKTRTRTGCLNCRKKKRKCDEGRPACGACSRRNEDCRWGLKLKFRGENAQTIQENHPSMKKGSRRRPSRFEILDITSEIIRDYHHPSRTRTDSYDTDPPSGDKESATVAQSSAAPPLQTHRGTAEGASPIRTRRESSKFYHSYPISTMKQPIIGPEPRTSSSTDTRTFEGGIQRASNMEPPVQIDQAVVNLLYLSQGQPPPPEPSENAESPHTQSPHFQDFTDGIITGTAASPEDGIFLPGSTYHELHSTLRTHLLSQVTAPSVHEPTATSPLLGVRPVDAPCLESGTGSGSSDIATSGYISDGHKPPPVSRGEELRLWKNWITEIAPWLDKFDNARTFQHQLPDLSRSHPHLRYAILALSARQIERMDAASSLRSSTTATISDRGGDTSLMLYQEAIHLLLPTLHTRTTPVIASCVVLCVLEMLSCSPKAWRRHLDGCASLLQASRITGFSGGSVEKALFWCFVRMDLCGGLINGTRTLIPASRWASTVGDLDADMGLFRASNSAFDTCANCAVYLGAQVLDLFASRPTSDEAQYASSWIKLWRYLDDWHAQRPPEMYPVMTMPPPPRDPSKPFPTILYSNGPAISGNQQYHTSALLMLQNKPQSIRSATLLPMMGSSHASSPTRRCSILWHARQICAISMSNEHHGAWTNSIQPIWIAGRCMSHPAEHRSILLLLDKIERECGWATKWRSDDLKEFWGDLGD</sequence>
<dbReference type="InterPro" id="IPR021858">
    <property type="entry name" value="Fun_TF"/>
</dbReference>
<dbReference type="Pfam" id="PF11951">
    <property type="entry name" value="Fungal_trans_2"/>
    <property type="match status" value="1"/>
</dbReference>
<proteinExistence type="predicted"/>
<accession>A0AAD5RKP7</accession>
<comment type="caution">
    <text evidence="5">The sequence shown here is derived from an EMBL/GenBank/DDBJ whole genome shotgun (WGS) entry which is preliminary data.</text>
</comment>
<dbReference type="CDD" id="cd12148">
    <property type="entry name" value="fungal_TF_MHR"/>
    <property type="match status" value="1"/>
</dbReference>
<protein>
    <submittedName>
        <fullName evidence="5">Transcription activator AMTR1</fullName>
    </submittedName>
</protein>
<feature type="compositionally biased region" description="Basic residues" evidence="3">
    <location>
        <begin position="84"/>
        <end position="93"/>
    </location>
</feature>
<feature type="compositionally biased region" description="Basic and acidic residues" evidence="3">
    <location>
        <begin position="107"/>
        <end position="119"/>
    </location>
</feature>
<organism evidence="5 6">
    <name type="scientific">Zalerion maritima</name>
    <dbReference type="NCBI Taxonomy" id="339359"/>
    <lineage>
        <taxon>Eukaryota</taxon>
        <taxon>Fungi</taxon>
        <taxon>Dikarya</taxon>
        <taxon>Ascomycota</taxon>
        <taxon>Pezizomycotina</taxon>
        <taxon>Sordariomycetes</taxon>
        <taxon>Lulworthiomycetidae</taxon>
        <taxon>Lulworthiales</taxon>
        <taxon>Lulworthiaceae</taxon>
        <taxon>Zalerion</taxon>
    </lineage>
</organism>
<dbReference type="GO" id="GO:0000981">
    <property type="term" value="F:DNA-binding transcription factor activity, RNA polymerase II-specific"/>
    <property type="evidence" value="ECO:0007669"/>
    <property type="project" value="InterPro"/>
</dbReference>
<dbReference type="Proteomes" id="UP001201980">
    <property type="component" value="Unassembled WGS sequence"/>
</dbReference>
<feature type="region of interest" description="Disordered" evidence="3">
    <location>
        <begin position="107"/>
        <end position="193"/>
    </location>
</feature>
<dbReference type="PANTHER" id="PTHR37534">
    <property type="entry name" value="TRANSCRIPTIONAL ACTIVATOR PROTEIN UGA3"/>
    <property type="match status" value="1"/>
</dbReference>
<dbReference type="AlphaFoldDB" id="A0AAD5RKP7"/>
<feature type="domain" description="Zn(2)-C6 fungal-type" evidence="4">
    <location>
        <begin position="34"/>
        <end position="64"/>
    </location>
</feature>
<keyword evidence="2" id="KW-0539">Nucleus</keyword>
<keyword evidence="6" id="KW-1185">Reference proteome</keyword>
<dbReference type="CDD" id="cd00067">
    <property type="entry name" value="GAL4"/>
    <property type="match status" value="1"/>
</dbReference>
<dbReference type="EMBL" id="JAKWBI020000292">
    <property type="protein sequence ID" value="KAJ2897134.1"/>
    <property type="molecule type" value="Genomic_DNA"/>
</dbReference>
<dbReference type="PROSITE" id="PS50048">
    <property type="entry name" value="ZN2_CY6_FUNGAL_2"/>
    <property type="match status" value="1"/>
</dbReference>
<reference evidence="5" key="1">
    <citation type="submission" date="2022-07" db="EMBL/GenBank/DDBJ databases">
        <title>Draft genome sequence of Zalerion maritima ATCC 34329, a (micro)plastics degrading marine fungus.</title>
        <authorList>
            <person name="Paco A."/>
            <person name="Goncalves M.F.M."/>
            <person name="Rocha-Santos T.A.P."/>
            <person name="Alves A."/>
        </authorList>
    </citation>
    <scope>NUCLEOTIDE SEQUENCE</scope>
    <source>
        <strain evidence="5">ATCC 34329</strain>
    </source>
</reference>
<gene>
    <name evidence="5" type="ORF">MKZ38_004952</name>
</gene>
<dbReference type="SUPFAM" id="SSF57701">
    <property type="entry name" value="Zn2/Cys6 DNA-binding domain"/>
    <property type="match status" value="1"/>
</dbReference>
<dbReference type="PROSITE" id="PS00463">
    <property type="entry name" value="ZN2_CY6_FUNGAL_1"/>
    <property type="match status" value="1"/>
</dbReference>
<name>A0AAD5RKP7_9PEZI</name>
<evidence type="ECO:0000256" key="1">
    <source>
        <dbReference type="ARBA" id="ARBA00004123"/>
    </source>
</evidence>
<comment type="subcellular location">
    <subcellularLocation>
        <location evidence="1">Nucleus</location>
    </subcellularLocation>
</comment>
<dbReference type="InterPro" id="IPR036864">
    <property type="entry name" value="Zn2-C6_fun-type_DNA-bd_sf"/>
</dbReference>
<dbReference type="GO" id="GO:0000976">
    <property type="term" value="F:transcription cis-regulatory region binding"/>
    <property type="evidence" value="ECO:0007669"/>
    <property type="project" value="TreeGrafter"/>
</dbReference>
<dbReference type="InterPro" id="IPR001138">
    <property type="entry name" value="Zn2Cys6_DnaBD"/>
</dbReference>
<dbReference type="PANTHER" id="PTHR37534:SF4">
    <property type="entry name" value="ZN(II)2CYS6 TRANSCRIPTION FACTOR (EUROFUNG)"/>
    <property type="match status" value="1"/>
</dbReference>
<feature type="region of interest" description="Disordered" evidence="3">
    <location>
        <begin position="311"/>
        <end position="337"/>
    </location>
</feature>
<evidence type="ECO:0000256" key="3">
    <source>
        <dbReference type="SAM" id="MobiDB-lite"/>
    </source>
</evidence>
<dbReference type="Pfam" id="PF00172">
    <property type="entry name" value="Zn_clus"/>
    <property type="match status" value="1"/>
</dbReference>
<evidence type="ECO:0000259" key="4">
    <source>
        <dbReference type="PROSITE" id="PS50048"/>
    </source>
</evidence>
<dbReference type="Gene3D" id="4.10.240.10">
    <property type="entry name" value="Zn(2)-C6 fungal-type DNA-binding domain"/>
    <property type="match status" value="1"/>
</dbReference>
<feature type="compositionally biased region" description="Polar residues" evidence="3">
    <location>
        <begin position="317"/>
        <end position="326"/>
    </location>
</feature>